<sequence>MLIPWQELNAQTLENILESFILREGTDYGVTELTLAQKKERLRRQLETGNVVLVWSELHQSIDIKDKRVFLQGK</sequence>
<dbReference type="AlphaFoldDB" id="A0A1W1UFJ7"/>
<dbReference type="SUPFAM" id="SSF118001">
    <property type="entry name" value="YehU-like"/>
    <property type="match status" value="1"/>
</dbReference>
<dbReference type="Proteomes" id="UP000192408">
    <property type="component" value="Unassembled WGS sequence"/>
</dbReference>
<evidence type="ECO:0000256" key="1">
    <source>
        <dbReference type="ARBA" id="ARBA00006450"/>
    </source>
</evidence>
<dbReference type="RefSeq" id="WP_084255816.1">
    <property type="nucleotide sequence ID" value="NZ_FWWV01000002.1"/>
</dbReference>
<dbReference type="NCBIfam" id="NF003438">
    <property type="entry name" value="PRK04966.1"/>
    <property type="match status" value="1"/>
</dbReference>
<dbReference type="Gene3D" id="1.10.10.610">
    <property type="entry name" value="YehU-like"/>
    <property type="match status" value="1"/>
</dbReference>
<reference evidence="4" key="1">
    <citation type="submission" date="2017-04" db="EMBL/GenBank/DDBJ databases">
        <authorList>
            <person name="Varghese N."/>
            <person name="Submissions S."/>
        </authorList>
    </citation>
    <scope>NUCLEOTIDE SEQUENCE [LARGE SCALE GENOMIC DNA]</scope>
    <source>
        <strain evidence="4">DSM 23072</strain>
    </source>
</reference>
<evidence type="ECO:0000313" key="3">
    <source>
        <dbReference type="EMBL" id="SMB79857.1"/>
    </source>
</evidence>
<evidence type="ECO:0000256" key="2">
    <source>
        <dbReference type="HAMAP-Rule" id="MF_00690"/>
    </source>
</evidence>
<dbReference type="Pfam" id="PF06794">
    <property type="entry name" value="UPF0270"/>
    <property type="match status" value="1"/>
</dbReference>
<dbReference type="STRING" id="1122938.SAMN05660772_00482"/>
<dbReference type="InterPro" id="IPR036685">
    <property type="entry name" value="YehU-like_sf"/>
</dbReference>
<dbReference type="InterPro" id="IPR010648">
    <property type="entry name" value="UPF0270"/>
</dbReference>
<dbReference type="HAMAP" id="MF_00690">
    <property type="entry name" value="UPF0270"/>
    <property type="match status" value="1"/>
</dbReference>
<protein>
    <recommendedName>
        <fullName evidence="2">UPF0270 protein SAMN05660772_00482</fullName>
    </recommendedName>
</protein>
<gene>
    <name evidence="3" type="ORF">SAMN05660772_00482</name>
</gene>
<evidence type="ECO:0000313" key="4">
    <source>
        <dbReference type="Proteomes" id="UP000192408"/>
    </source>
</evidence>
<organism evidence="3 4">
    <name type="scientific">Pasteurella testudinis DSM 23072</name>
    <dbReference type="NCBI Taxonomy" id="1122938"/>
    <lineage>
        <taxon>Bacteria</taxon>
        <taxon>Pseudomonadati</taxon>
        <taxon>Pseudomonadota</taxon>
        <taxon>Gammaproteobacteria</taxon>
        <taxon>Pasteurellales</taxon>
        <taxon>Pasteurellaceae</taxon>
        <taxon>Pasteurella</taxon>
    </lineage>
</organism>
<dbReference type="PIRSF" id="PIRSF006169">
    <property type="entry name" value="UCP006169"/>
    <property type="match status" value="1"/>
</dbReference>
<accession>A0A1W1UFJ7</accession>
<dbReference type="EMBL" id="FWWV01000002">
    <property type="protein sequence ID" value="SMB79857.1"/>
    <property type="molecule type" value="Genomic_DNA"/>
</dbReference>
<keyword evidence="4" id="KW-1185">Reference proteome</keyword>
<proteinExistence type="inferred from homology"/>
<comment type="similarity">
    <text evidence="1 2">Belongs to the UPF0270 family.</text>
</comment>
<name>A0A1W1UFJ7_9PAST</name>